<dbReference type="GO" id="GO:0046872">
    <property type="term" value="F:metal ion binding"/>
    <property type="evidence" value="ECO:0007669"/>
    <property type="project" value="UniProtKB-KW"/>
</dbReference>
<dbReference type="PANTHER" id="PTHR12629">
    <property type="entry name" value="DIPHOSPHOINOSITOL POLYPHOSPHATE PHOSPHOHYDROLASE"/>
    <property type="match status" value="1"/>
</dbReference>
<dbReference type="SUPFAM" id="SSF55811">
    <property type="entry name" value="Nudix"/>
    <property type="match status" value="1"/>
</dbReference>
<protein>
    <submittedName>
        <fullName evidence="6">Putative hydrolase</fullName>
    </submittedName>
</protein>
<gene>
    <name evidence="6" type="ORF">RRU01S_24_01070</name>
</gene>
<dbReference type="OrthoDB" id="7066910at2"/>
<dbReference type="Gene3D" id="3.90.79.10">
    <property type="entry name" value="Nucleoside Triphosphate Pyrophosphohydrolase"/>
    <property type="match status" value="1"/>
</dbReference>
<evidence type="ECO:0000256" key="2">
    <source>
        <dbReference type="ARBA" id="ARBA00022723"/>
    </source>
</evidence>
<accession>A0A081CZY7</accession>
<dbReference type="EMBL" id="BBJU01000024">
    <property type="protein sequence ID" value="GAK72233.1"/>
    <property type="molecule type" value="Genomic_DNA"/>
</dbReference>
<dbReference type="GO" id="GO:0016462">
    <property type="term" value="F:pyrophosphatase activity"/>
    <property type="evidence" value="ECO:0007669"/>
    <property type="project" value="InterPro"/>
</dbReference>
<dbReference type="InterPro" id="IPR000086">
    <property type="entry name" value="NUDIX_hydrolase_dom"/>
</dbReference>
<evidence type="ECO:0000256" key="3">
    <source>
        <dbReference type="ARBA" id="ARBA00022801"/>
    </source>
</evidence>
<dbReference type="AlphaFoldDB" id="A0A081CZY7"/>
<dbReference type="InterPro" id="IPR015797">
    <property type="entry name" value="NUDIX_hydrolase-like_dom_sf"/>
</dbReference>
<comment type="cofactor">
    <cofactor evidence="1">
        <name>Mg(2+)</name>
        <dbReference type="ChEBI" id="CHEBI:18420"/>
    </cofactor>
</comment>
<evidence type="ECO:0000259" key="5">
    <source>
        <dbReference type="PROSITE" id="PS51462"/>
    </source>
</evidence>
<keyword evidence="3 6" id="KW-0378">Hydrolase</keyword>
<comment type="caution">
    <text evidence="6">The sequence shown here is derived from an EMBL/GenBank/DDBJ whole genome shotgun (WGS) entry which is preliminary data.</text>
</comment>
<dbReference type="PROSITE" id="PS51462">
    <property type="entry name" value="NUDIX"/>
    <property type="match status" value="1"/>
</dbReference>
<keyword evidence="4" id="KW-0460">Magnesium</keyword>
<dbReference type="PANTHER" id="PTHR12629:SF0">
    <property type="entry name" value="DIPHOSPHOINOSITOL-POLYPHOSPHATE DIPHOSPHATASE"/>
    <property type="match status" value="1"/>
</dbReference>
<proteinExistence type="predicted"/>
<dbReference type="eggNOG" id="COG0494">
    <property type="taxonomic scope" value="Bacteria"/>
</dbReference>
<evidence type="ECO:0000256" key="4">
    <source>
        <dbReference type="ARBA" id="ARBA00022842"/>
    </source>
</evidence>
<reference evidence="6 7" key="1">
    <citation type="submission" date="2014-08" db="EMBL/GenBank/DDBJ databases">
        <title>Whole genome shotgun sequence of Rhizobium rubi NBRC 13261.</title>
        <authorList>
            <person name="Katano-Makiyama Y."/>
            <person name="Hosoyama A."/>
            <person name="Hashimoto M."/>
            <person name="Hosoyama Y."/>
            <person name="Noguchi M."/>
            <person name="Tsuchikane K."/>
            <person name="Uohara A."/>
            <person name="Ohji S."/>
            <person name="Ichikawa N."/>
            <person name="Kimura A."/>
            <person name="Yamazoe A."/>
            <person name="Fujita N."/>
        </authorList>
    </citation>
    <scope>NUCLEOTIDE SEQUENCE [LARGE SCALE GENOMIC DNA]</scope>
    <source>
        <strain evidence="6 7">NBRC 13261</strain>
    </source>
</reference>
<feature type="domain" description="Nudix hydrolase" evidence="5">
    <location>
        <begin position="16"/>
        <end position="150"/>
    </location>
</feature>
<dbReference type="InterPro" id="IPR047198">
    <property type="entry name" value="DDP-like_NUDIX"/>
</dbReference>
<keyword evidence="2" id="KW-0479">Metal-binding</keyword>
<evidence type="ECO:0000256" key="1">
    <source>
        <dbReference type="ARBA" id="ARBA00001946"/>
    </source>
</evidence>
<dbReference type="Pfam" id="PF00293">
    <property type="entry name" value="NUDIX"/>
    <property type="match status" value="1"/>
</dbReference>
<name>A0A081CZY7_9HYPH</name>
<dbReference type="CDD" id="cd04666">
    <property type="entry name" value="NUDIX_DIPP2_like_Nudt4"/>
    <property type="match status" value="1"/>
</dbReference>
<organism evidence="6 7">
    <name type="scientific">Agrobacterium rubi TR3 = NBRC 13261</name>
    <dbReference type="NCBI Taxonomy" id="1368415"/>
    <lineage>
        <taxon>Bacteria</taxon>
        <taxon>Pseudomonadati</taxon>
        <taxon>Pseudomonadota</taxon>
        <taxon>Alphaproteobacteria</taxon>
        <taxon>Hyphomicrobiales</taxon>
        <taxon>Rhizobiaceae</taxon>
        <taxon>Rhizobium/Agrobacterium group</taxon>
        <taxon>Agrobacterium</taxon>
    </lineage>
</organism>
<sequence length="152" mass="17494">MRRASDNNGHRSPLVDADQCGAICVRSTSLVNSEMEALLITSRETGRWVIPKGWSEGRKKLHRVAREEAWEEAGVRGRVCKNPYGHYRYDKKVSHDEFIPCLVQVHLLTVSTLKDDFPEKGQRQIRWFSPEEASGLVIEPELKQLLLKLRQQ</sequence>
<dbReference type="Proteomes" id="UP000028701">
    <property type="component" value="Unassembled WGS sequence"/>
</dbReference>
<evidence type="ECO:0000313" key="6">
    <source>
        <dbReference type="EMBL" id="GAK72233.1"/>
    </source>
</evidence>
<dbReference type="GO" id="GO:0005737">
    <property type="term" value="C:cytoplasm"/>
    <property type="evidence" value="ECO:0007669"/>
    <property type="project" value="TreeGrafter"/>
</dbReference>
<evidence type="ECO:0000313" key="7">
    <source>
        <dbReference type="Proteomes" id="UP000028701"/>
    </source>
</evidence>